<name>A0A8H7EMC9_9FUNG</name>
<evidence type="ECO:0000256" key="2">
    <source>
        <dbReference type="ARBA" id="ARBA00010883"/>
    </source>
</evidence>
<keyword evidence="3" id="KW-0813">Transport</keyword>
<dbReference type="GO" id="GO:0042147">
    <property type="term" value="P:retrograde transport, endosome to Golgi"/>
    <property type="evidence" value="ECO:0007669"/>
    <property type="project" value="InterPro"/>
</dbReference>
<dbReference type="Pfam" id="PF00787">
    <property type="entry name" value="PX"/>
    <property type="match status" value="1"/>
</dbReference>
<dbReference type="InterPro" id="IPR044106">
    <property type="entry name" value="PX_Snx41/Atg20"/>
</dbReference>
<evidence type="ECO:0000256" key="4">
    <source>
        <dbReference type="ARBA" id="ARBA00022753"/>
    </source>
</evidence>
<dbReference type="CDD" id="cd06867">
    <property type="entry name" value="PX_SNX41_42"/>
    <property type="match status" value="1"/>
</dbReference>
<dbReference type="PANTHER" id="PTHR46979:SF2">
    <property type="entry name" value="SORTING NEXIN-41"/>
    <property type="match status" value="1"/>
</dbReference>
<dbReference type="InterPro" id="IPR051079">
    <property type="entry name" value="Sorting_Nexin_Autophagy"/>
</dbReference>
<dbReference type="PROSITE" id="PS50195">
    <property type="entry name" value="PX"/>
    <property type="match status" value="1"/>
</dbReference>
<dbReference type="OrthoDB" id="289314at2759"/>
<dbReference type="InterPro" id="IPR001683">
    <property type="entry name" value="PX_dom"/>
</dbReference>
<organism evidence="10 11">
    <name type="scientific">Apophysomyces ossiformis</name>
    <dbReference type="NCBI Taxonomy" id="679940"/>
    <lineage>
        <taxon>Eukaryota</taxon>
        <taxon>Fungi</taxon>
        <taxon>Fungi incertae sedis</taxon>
        <taxon>Mucoromycota</taxon>
        <taxon>Mucoromycotina</taxon>
        <taxon>Mucoromycetes</taxon>
        <taxon>Mucorales</taxon>
        <taxon>Mucorineae</taxon>
        <taxon>Mucoraceae</taxon>
        <taxon>Apophysomyces</taxon>
    </lineage>
</organism>
<keyword evidence="4" id="KW-0967">Endosome</keyword>
<keyword evidence="8" id="KW-0472">Membrane</keyword>
<comment type="subcellular location">
    <subcellularLocation>
        <location evidence="1">Endosome membrane</location>
        <topology evidence="1">Peripheral membrane protein</topology>
    </subcellularLocation>
</comment>
<evidence type="ECO:0000256" key="8">
    <source>
        <dbReference type="ARBA" id="ARBA00023136"/>
    </source>
</evidence>
<accession>A0A8H7EMC9</accession>
<dbReference type="InterPro" id="IPR036871">
    <property type="entry name" value="PX_dom_sf"/>
</dbReference>
<protein>
    <submittedName>
        <fullName evidence="10">Sorting nexin, cytoplasm-to-vacuole targeting pathway/endosomal sorting</fullName>
    </submittedName>
</protein>
<evidence type="ECO:0000256" key="1">
    <source>
        <dbReference type="ARBA" id="ARBA00004481"/>
    </source>
</evidence>
<dbReference type="GO" id="GO:0006914">
    <property type="term" value="P:autophagy"/>
    <property type="evidence" value="ECO:0007669"/>
    <property type="project" value="UniProtKB-KW"/>
</dbReference>
<dbReference type="Gene3D" id="1.20.1270.60">
    <property type="entry name" value="Arfaptin homology (AH) domain/BAR domain"/>
    <property type="match status" value="1"/>
</dbReference>
<gene>
    <name evidence="10" type="primary">ATG20_1</name>
    <name evidence="10" type="ORF">EC973_004678</name>
</gene>
<reference evidence="10" key="1">
    <citation type="submission" date="2020-01" db="EMBL/GenBank/DDBJ databases">
        <title>Genome Sequencing of Three Apophysomyces-Like Fungal Strains Confirms a Novel Fungal Genus in the Mucoromycota with divergent Burkholderia-like Endosymbiotic Bacteria.</title>
        <authorList>
            <person name="Stajich J.E."/>
            <person name="Macias A.M."/>
            <person name="Carter-House D."/>
            <person name="Lovett B."/>
            <person name="Kasson L.R."/>
            <person name="Berry K."/>
            <person name="Grigoriev I."/>
            <person name="Chang Y."/>
            <person name="Spatafora J."/>
            <person name="Kasson M.T."/>
        </authorList>
    </citation>
    <scope>NUCLEOTIDE SEQUENCE</scope>
    <source>
        <strain evidence="10">NRRL A-21654</strain>
    </source>
</reference>
<proteinExistence type="inferred from homology"/>
<dbReference type="EMBL" id="JABAYA010000264">
    <property type="protein sequence ID" value="KAF7721454.1"/>
    <property type="molecule type" value="Genomic_DNA"/>
</dbReference>
<dbReference type="GO" id="GO:0005829">
    <property type="term" value="C:cytosol"/>
    <property type="evidence" value="ECO:0007669"/>
    <property type="project" value="GOC"/>
</dbReference>
<evidence type="ECO:0000256" key="5">
    <source>
        <dbReference type="ARBA" id="ARBA00022927"/>
    </source>
</evidence>
<dbReference type="AlphaFoldDB" id="A0A8H7EMC9"/>
<evidence type="ECO:0000256" key="6">
    <source>
        <dbReference type="ARBA" id="ARBA00023006"/>
    </source>
</evidence>
<keyword evidence="11" id="KW-1185">Reference proteome</keyword>
<evidence type="ECO:0000313" key="11">
    <source>
        <dbReference type="Proteomes" id="UP000605846"/>
    </source>
</evidence>
<dbReference type="GO" id="GO:0010008">
    <property type="term" value="C:endosome membrane"/>
    <property type="evidence" value="ECO:0007669"/>
    <property type="project" value="UniProtKB-SubCell"/>
</dbReference>
<dbReference type="GO" id="GO:0035091">
    <property type="term" value="F:phosphatidylinositol binding"/>
    <property type="evidence" value="ECO:0007669"/>
    <property type="project" value="InterPro"/>
</dbReference>
<dbReference type="GO" id="GO:0015031">
    <property type="term" value="P:protein transport"/>
    <property type="evidence" value="ECO:0007669"/>
    <property type="project" value="UniProtKB-KW"/>
</dbReference>
<evidence type="ECO:0000259" key="9">
    <source>
        <dbReference type="PROSITE" id="PS50195"/>
    </source>
</evidence>
<dbReference type="PANTHER" id="PTHR46979">
    <property type="entry name" value="SORTING NEXIN-41"/>
    <property type="match status" value="1"/>
</dbReference>
<keyword evidence="7" id="KW-0446">Lipid-binding</keyword>
<evidence type="ECO:0000313" key="10">
    <source>
        <dbReference type="EMBL" id="KAF7721454.1"/>
    </source>
</evidence>
<keyword evidence="6" id="KW-0072">Autophagy</keyword>
<comment type="caution">
    <text evidence="10">The sequence shown here is derived from an EMBL/GenBank/DDBJ whole genome shotgun (WGS) entry which is preliminary data.</text>
</comment>
<comment type="similarity">
    <text evidence="2">Belongs to the sorting nexin family.</text>
</comment>
<dbReference type="Proteomes" id="UP000605846">
    <property type="component" value="Unassembled WGS sequence"/>
</dbReference>
<dbReference type="SUPFAM" id="SSF64268">
    <property type="entry name" value="PX domain"/>
    <property type="match status" value="1"/>
</dbReference>
<dbReference type="InterPro" id="IPR027267">
    <property type="entry name" value="AH/BAR_dom_sf"/>
</dbReference>
<dbReference type="Gene3D" id="3.30.1520.10">
    <property type="entry name" value="Phox-like domain"/>
    <property type="match status" value="1"/>
</dbReference>
<evidence type="ECO:0000256" key="7">
    <source>
        <dbReference type="ARBA" id="ARBA00023121"/>
    </source>
</evidence>
<dbReference type="SMART" id="SM00312">
    <property type="entry name" value="PX"/>
    <property type="match status" value="1"/>
</dbReference>
<feature type="domain" description="PX" evidence="9">
    <location>
        <begin position="1"/>
        <end position="105"/>
    </location>
</feature>
<keyword evidence="5" id="KW-0653">Protein transport</keyword>
<evidence type="ECO:0000256" key="3">
    <source>
        <dbReference type="ARBA" id="ARBA00022448"/>
    </source>
</evidence>
<sequence length="428" mass="49036">MSAAIYTFLLPTDSHKKDIELKRRYSDFESLRLLLTRLYPIAIVPPIPDKHSLAEYATLRSKTDRVLVEKRKRRLQTFLNRVSKHPELGKDHYFHQFLQNSVNWSDLVRSPPLSLLPANPLQIVVSKTLPNSQAVLSNPLIPFPTSTYVLKTPDRQFANTDDLNGRIPNYLTNHLDKQVRNIMRQLQEITKDEAESGAIYNALSLYEKGKLARVIERIGQATDDSSHGITRMLASLEGEFAEPVEEQAQFAEIVKQVLRFRHLKHAQVEMIEMSLNNKKEALESLLRIENETKRFEEIAPAVDPEDIDQAVMLARQHPARWGGPVNLISFIGHTLQNIVDVDPAATRRSQISKSTDAVGVLQEALHVTRKDLAEISVGLQAELNRYERERIQDVRDTLIAYAKTHIRYCQKNLESWRECQEELQKASL</sequence>